<keyword evidence="16" id="KW-1015">Disulfide bond</keyword>
<feature type="disulfide bond" evidence="16">
    <location>
        <begin position="71"/>
        <end position="400"/>
    </location>
</feature>
<feature type="signal peptide" evidence="17">
    <location>
        <begin position="1"/>
        <end position="23"/>
    </location>
</feature>
<evidence type="ECO:0000256" key="16">
    <source>
        <dbReference type="PIRSR" id="PIRSR000894-2"/>
    </source>
</evidence>
<dbReference type="InterPro" id="IPR029033">
    <property type="entry name" value="His_PPase_superfam"/>
</dbReference>
<accession>A0A397VKG6</accession>
<proteinExistence type="inferred from homology"/>
<comment type="subcellular location">
    <subcellularLocation>
        <location evidence="1">Cell membrane</location>
    </subcellularLocation>
</comment>
<protein>
    <recommendedName>
        <fullName evidence="5">Multiple inositol polyphosphate phosphatase 1</fullName>
        <ecNumber evidence="4">3.1.3.62</ecNumber>
        <ecNumber evidence="3">3.1.3.80</ecNumber>
    </recommendedName>
    <alternativeName>
        <fullName evidence="11">2,3-bisphosphoglycerate 3-phosphatase</fullName>
    </alternativeName>
</protein>
<feature type="disulfide bond" evidence="16">
    <location>
        <begin position="426"/>
        <end position="431"/>
    </location>
</feature>
<evidence type="ECO:0000256" key="17">
    <source>
        <dbReference type="SAM" id="SignalP"/>
    </source>
</evidence>
<evidence type="ECO:0000256" key="8">
    <source>
        <dbReference type="ARBA" id="ARBA00022801"/>
    </source>
</evidence>
<evidence type="ECO:0000256" key="11">
    <source>
        <dbReference type="ARBA" id="ARBA00031642"/>
    </source>
</evidence>
<keyword evidence="7 17" id="KW-0732">Signal</keyword>
<feature type="disulfide bond" evidence="16">
    <location>
        <begin position="270"/>
        <end position="284"/>
    </location>
</feature>
<keyword evidence="9" id="KW-0472">Membrane</keyword>
<dbReference type="SUPFAM" id="SSF53254">
    <property type="entry name" value="Phosphoglycerate mutase-like"/>
    <property type="match status" value="1"/>
</dbReference>
<dbReference type="EMBL" id="QKWP01000339">
    <property type="protein sequence ID" value="RIB21827.1"/>
    <property type="molecule type" value="Genomic_DNA"/>
</dbReference>
<dbReference type="PIRSF" id="PIRSF000894">
    <property type="entry name" value="Acid_phosphatase"/>
    <property type="match status" value="1"/>
</dbReference>
<dbReference type="AlphaFoldDB" id="A0A397VKG6"/>
<dbReference type="OrthoDB" id="6509975at2759"/>
<keyword evidence="10" id="KW-0325">Glycoprotein</keyword>
<dbReference type="GO" id="GO:0052745">
    <property type="term" value="F:inositol phosphate phosphatase activity"/>
    <property type="evidence" value="ECO:0007669"/>
    <property type="project" value="TreeGrafter"/>
</dbReference>
<dbReference type="Proteomes" id="UP000266673">
    <property type="component" value="Unassembled WGS sequence"/>
</dbReference>
<dbReference type="InterPro" id="IPR000560">
    <property type="entry name" value="His_Pase_clade-2"/>
</dbReference>
<dbReference type="EC" id="3.1.3.62" evidence="4"/>
<evidence type="ECO:0000256" key="4">
    <source>
        <dbReference type="ARBA" id="ARBA00013040"/>
    </source>
</evidence>
<comment type="caution">
    <text evidence="18">The sequence shown here is derived from an EMBL/GenBank/DDBJ whole genome shotgun (WGS) entry which is preliminary data.</text>
</comment>
<evidence type="ECO:0000256" key="10">
    <source>
        <dbReference type="ARBA" id="ARBA00023180"/>
    </source>
</evidence>
<dbReference type="CDD" id="cd07061">
    <property type="entry name" value="HP_HAP_like"/>
    <property type="match status" value="1"/>
</dbReference>
<dbReference type="GO" id="GO:0034417">
    <property type="term" value="F:bisphosphoglycerate 3-phosphatase activity"/>
    <property type="evidence" value="ECO:0007669"/>
    <property type="project" value="UniProtKB-EC"/>
</dbReference>
<comment type="catalytic activity">
    <reaction evidence="13">
        <text>1D-myo-inositol 1,2,4,5,6-pentakisphosphate + H2O = 1D-myo-inositol 1,2,5,6-tetrakisphosphate + phosphate</text>
        <dbReference type="Rhea" id="RHEA:77115"/>
        <dbReference type="ChEBI" id="CHEBI:15377"/>
        <dbReference type="ChEBI" id="CHEBI:43474"/>
        <dbReference type="ChEBI" id="CHEBI:57798"/>
        <dbReference type="ChEBI" id="CHEBI:195535"/>
        <dbReference type="EC" id="3.1.3.62"/>
    </reaction>
    <physiologicalReaction direction="left-to-right" evidence="13">
        <dbReference type="Rhea" id="RHEA:77116"/>
    </physiologicalReaction>
</comment>
<evidence type="ECO:0000256" key="1">
    <source>
        <dbReference type="ARBA" id="ARBA00004236"/>
    </source>
</evidence>
<evidence type="ECO:0000313" key="18">
    <source>
        <dbReference type="EMBL" id="RIB21827.1"/>
    </source>
</evidence>
<dbReference type="PANTHER" id="PTHR20963:SF8">
    <property type="entry name" value="MULTIPLE INOSITOL POLYPHOSPHATE PHOSPHATASE 1"/>
    <property type="match status" value="1"/>
</dbReference>
<keyword evidence="6" id="KW-1003">Cell membrane</keyword>
<organism evidence="18 19">
    <name type="scientific">Gigaspora rosea</name>
    <dbReference type="NCBI Taxonomy" id="44941"/>
    <lineage>
        <taxon>Eukaryota</taxon>
        <taxon>Fungi</taxon>
        <taxon>Fungi incertae sedis</taxon>
        <taxon>Mucoromycota</taxon>
        <taxon>Glomeromycotina</taxon>
        <taxon>Glomeromycetes</taxon>
        <taxon>Diversisporales</taxon>
        <taxon>Gigasporaceae</taxon>
        <taxon>Gigaspora</taxon>
    </lineage>
</organism>
<evidence type="ECO:0000256" key="7">
    <source>
        <dbReference type="ARBA" id="ARBA00022729"/>
    </source>
</evidence>
<evidence type="ECO:0000256" key="3">
    <source>
        <dbReference type="ARBA" id="ARBA00012976"/>
    </source>
</evidence>
<dbReference type="InterPro" id="IPR016274">
    <property type="entry name" value="Histidine_acid_Pase_euk"/>
</dbReference>
<dbReference type="Gene3D" id="3.40.50.1240">
    <property type="entry name" value="Phosphoglycerate mutase-like"/>
    <property type="match status" value="1"/>
</dbReference>
<feature type="chain" id="PRO_5017194647" description="Multiple inositol polyphosphate phosphatase 1" evidence="17">
    <location>
        <begin position="24"/>
        <end position="455"/>
    </location>
</feature>
<dbReference type="GO" id="GO:0003993">
    <property type="term" value="F:acid phosphatase activity"/>
    <property type="evidence" value="ECO:0007669"/>
    <property type="project" value="TreeGrafter"/>
</dbReference>
<comment type="catalytic activity">
    <reaction evidence="15">
        <text>(2R)-2,3-bisphosphoglycerate + H2O = (2R)-2-phosphoglycerate + phosphate</text>
        <dbReference type="Rhea" id="RHEA:27381"/>
        <dbReference type="ChEBI" id="CHEBI:15377"/>
        <dbReference type="ChEBI" id="CHEBI:43474"/>
        <dbReference type="ChEBI" id="CHEBI:58248"/>
        <dbReference type="ChEBI" id="CHEBI:58289"/>
        <dbReference type="EC" id="3.1.3.80"/>
    </reaction>
    <physiologicalReaction direction="left-to-right" evidence="15">
        <dbReference type="Rhea" id="RHEA:27382"/>
    </physiologicalReaction>
</comment>
<evidence type="ECO:0000256" key="9">
    <source>
        <dbReference type="ARBA" id="ARBA00023136"/>
    </source>
</evidence>
<comment type="catalytic activity">
    <reaction evidence="14">
        <text>1D-myo-inositol hexakisphosphate + H2O = 1D-myo-inositol 1,2,4,5,6-pentakisphosphate + phosphate</text>
        <dbReference type="Rhea" id="RHEA:16989"/>
        <dbReference type="ChEBI" id="CHEBI:15377"/>
        <dbReference type="ChEBI" id="CHEBI:43474"/>
        <dbReference type="ChEBI" id="CHEBI:57798"/>
        <dbReference type="ChEBI" id="CHEBI:58130"/>
        <dbReference type="EC" id="3.1.3.62"/>
    </reaction>
    <physiologicalReaction direction="left-to-right" evidence="14">
        <dbReference type="Rhea" id="RHEA:16990"/>
    </physiologicalReaction>
</comment>
<dbReference type="InterPro" id="IPR033379">
    <property type="entry name" value="Acid_Pase_AS"/>
</dbReference>
<keyword evidence="8" id="KW-0378">Hydrolase</keyword>
<evidence type="ECO:0000256" key="5">
    <source>
        <dbReference type="ARBA" id="ARBA00018097"/>
    </source>
</evidence>
<evidence type="ECO:0000256" key="14">
    <source>
        <dbReference type="ARBA" id="ARBA00043691"/>
    </source>
</evidence>
<sequence length="455" mass="53198">MQSYKILHTFLILIFYFYNLVLCGNPSDDDAYTKLFKHDPQDLIRKRYFRIEPEETSFTLNVKPLDYPDKCELKQLHLLTRHGSRYPDPTDIRAFDRLEKIFENVSVAKEWYKNPFPMERNFQLIPRGEMEPYFDGKQSVLRYDKFWKDVKKTRYDPEVVKFQAGANSRCAASAMAFSEGVFNGDGPLDSCKNQPVYIMSIPQNEDNVLEQYNNCKLLTETVFNNNPIYNEQNYTYGNTTLAPIAKRMSEDYGIYPPLNPYLVPYIFHHCEFWVLHFNRADTWCSLLSELDIKKLRYYWDMTDYHLYEYGSPLNEQTGCVYYTQLVSGVESYLNGSSRMVADLKNGHSHGMLMVLTTLGVHKNPFPLTANLTLSQIDEIKYSEAKTIYWSSTIYFEIYTCSDNEDKEKSTKIRLVLNFEPLLIPGCESEYCEWSTFKKVLGDKIGCDFNKLCGNP</sequence>
<dbReference type="Pfam" id="PF00328">
    <property type="entry name" value="His_Phos_2"/>
    <property type="match status" value="1"/>
</dbReference>
<evidence type="ECO:0000256" key="2">
    <source>
        <dbReference type="ARBA" id="ARBA00008422"/>
    </source>
</evidence>
<dbReference type="PROSITE" id="PS00616">
    <property type="entry name" value="HIS_ACID_PHOSPHAT_1"/>
    <property type="match status" value="1"/>
</dbReference>
<dbReference type="STRING" id="44941.A0A397VKG6"/>
<evidence type="ECO:0000313" key="19">
    <source>
        <dbReference type="Proteomes" id="UP000266673"/>
    </source>
</evidence>
<name>A0A397VKG6_9GLOM</name>
<reference evidence="18 19" key="1">
    <citation type="submission" date="2018-06" db="EMBL/GenBank/DDBJ databases">
        <title>Comparative genomics reveals the genomic features of Rhizophagus irregularis, R. cerebriforme, R. diaphanum and Gigaspora rosea, and their symbiotic lifestyle signature.</title>
        <authorList>
            <person name="Morin E."/>
            <person name="San Clemente H."/>
            <person name="Chen E.C.H."/>
            <person name="De La Providencia I."/>
            <person name="Hainaut M."/>
            <person name="Kuo A."/>
            <person name="Kohler A."/>
            <person name="Murat C."/>
            <person name="Tang N."/>
            <person name="Roy S."/>
            <person name="Loubradou J."/>
            <person name="Henrissat B."/>
            <person name="Grigoriev I.V."/>
            <person name="Corradi N."/>
            <person name="Roux C."/>
            <person name="Martin F.M."/>
        </authorList>
    </citation>
    <scope>NUCLEOTIDE SEQUENCE [LARGE SCALE GENOMIC DNA]</scope>
    <source>
        <strain evidence="18 19">DAOM 194757</strain>
    </source>
</reference>
<dbReference type="EC" id="3.1.3.80" evidence="3"/>
<gene>
    <name evidence="18" type="ORF">C2G38_2243680</name>
</gene>
<evidence type="ECO:0000256" key="12">
    <source>
        <dbReference type="ARBA" id="ARBA00043668"/>
    </source>
</evidence>
<evidence type="ECO:0000256" key="15">
    <source>
        <dbReference type="ARBA" id="ARBA00043832"/>
    </source>
</evidence>
<dbReference type="GO" id="GO:0005886">
    <property type="term" value="C:plasma membrane"/>
    <property type="evidence" value="ECO:0007669"/>
    <property type="project" value="UniProtKB-SubCell"/>
</dbReference>
<keyword evidence="19" id="KW-1185">Reference proteome</keyword>
<comment type="similarity">
    <text evidence="2">Belongs to the histidine acid phosphatase family. MINPP1 subfamily.</text>
</comment>
<evidence type="ECO:0000256" key="6">
    <source>
        <dbReference type="ARBA" id="ARBA00022475"/>
    </source>
</evidence>
<dbReference type="PANTHER" id="PTHR20963">
    <property type="entry name" value="MULTIPLE INOSITOL POLYPHOSPHATE PHOSPHATASE-RELATED"/>
    <property type="match status" value="1"/>
</dbReference>
<comment type="catalytic activity">
    <reaction evidence="12">
        <text>1D-myo-inositol 1,2,5,6-tetrakisphosphate + H2O = 1D-myo-inositol 1,2,6-trisphosphate + phosphate</text>
        <dbReference type="Rhea" id="RHEA:77119"/>
        <dbReference type="ChEBI" id="CHEBI:15377"/>
        <dbReference type="ChEBI" id="CHEBI:43474"/>
        <dbReference type="ChEBI" id="CHEBI:195535"/>
        <dbReference type="ChEBI" id="CHEBI:195537"/>
        <dbReference type="EC" id="3.1.3.62"/>
    </reaction>
    <physiologicalReaction direction="left-to-right" evidence="12">
        <dbReference type="Rhea" id="RHEA:77120"/>
    </physiologicalReaction>
</comment>
<evidence type="ECO:0000256" key="13">
    <source>
        <dbReference type="ARBA" id="ARBA00043671"/>
    </source>
</evidence>